<evidence type="ECO:0000256" key="6">
    <source>
        <dbReference type="ARBA" id="ARBA00023209"/>
    </source>
</evidence>
<dbReference type="PANTHER" id="PTHR30100:SF1">
    <property type="entry name" value="PHOSPHATE ACYLTRANSFERASE"/>
    <property type="match status" value="1"/>
</dbReference>
<keyword evidence="5 10" id="KW-0443">Lipid metabolism</keyword>
<keyword evidence="3 10" id="KW-0444">Lipid biosynthesis</keyword>
<dbReference type="SUPFAM" id="SSF53659">
    <property type="entry name" value="Isocitrate/Isopropylmalate dehydrogenase-like"/>
    <property type="match status" value="1"/>
</dbReference>
<comment type="subcellular location">
    <subcellularLocation>
        <location evidence="10">Cytoplasm</location>
    </subcellularLocation>
    <text evidence="10">Associated with the membrane possibly through PlsY.</text>
</comment>
<dbReference type="NCBIfam" id="TIGR00182">
    <property type="entry name" value="plsX"/>
    <property type="match status" value="1"/>
</dbReference>
<dbReference type="InterPro" id="IPR003664">
    <property type="entry name" value="FA_synthesis"/>
</dbReference>
<dbReference type="PANTHER" id="PTHR30100">
    <property type="entry name" value="FATTY ACID/PHOSPHOLIPID SYNTHESIS PROTEIN PLSX"/>
    <property type="match status" value="1"/>
</dbReference>
<evidence type="ECO:0000256" key="10">
    <source>
        <dbReference type="HAMAP-Rule" id="MF_00019"/>
    </source>
</evidence>
<dbReference type="EC" id="2.3.1.274" evidence="8 10"/>
<evidence type="ECO:0000256" key="8">
    <source>
        <dbReference type="ARBA" id="ARBA00024069"/>
    </source>
</evidence>
<keyword evidence="12" id="KW-1185">Reference proteome</keyword>
<dbReference type="Gene3D" id="3.40.718.10">
    <property type="entry name" value="Isopropylmalate Dehydrogenase"/>
    <property type="match status" value="1"/>
</dbReference>
<evidence type="ECO:0000256" key="3">
    <source>
        <dbReference type="ARBA" id="ARBA00022516"/>
    </source>
</evidence>
<dbReference type="RefSeq" id="WP_380602822.1">
    <property type="nucleotide sequence ID" value="NZ_JBHSDU010000014.1"/>
</dbReference>
<sequence length="341" mass="36071">MSNRPVTIAVDAMGGDHGPSVTVPAALSALQRDADLRITLVGLKEPVQALLNGAAAPLLSRIQLREASQVVTMDEKPQEALRKKKDSSMRVAIDLVKSGEADACVSAGNTGALMATARFVLKTIEGIDRPAIISRIRARHGHTHMLDLGANSQCSAEHLFQFAVMGSVVASDMHGIARPRIGILNIGEEETKGDSVVQDAARLISASKLNYIGFVEGDDIFSGEVDVVVTDGFTGNVALKTMEGLANMLVGALKTEYTRNPLRYVGALTSWPVLRSLRKEFDPRTYNGASMVGLTGVVIKSHGSADTVSFANAIAVGLVEARKGVPTQIVNLLKAHTPAVA</sequence>
<comment type="pathway">
    <text evidence="10">Lipid metabolism; phospholipid metabolism.</text>
</comment>
<name>A0ABV8SYD6_9GAMM</name>
<evidence type="ECO:0000256" key="9">
    <source>
        <dbReference type="ARBA" id="ARBA00046608"/>
    </source>
</evidence>
<comment type="catalytic activity">
    <reaction evidence="1 10">
        <text>a fatty acyl-[ACP] + phosphate = an acyl phosphate + holo-[ACP]</text>
        <dbReference type="Rhea" id="RHEA:42292"/>
        <dbReference type="Rhea" id="RHEA-COMP:9685"/>
        <dbReference type="Rhea" id="RHEA-COMP:14125"/>
        <dbReference type="ChEBI" id="CHEBI:43474"/>
        <dbReference type="ChEBI" id="CHEBI:59918"/>
        <dbReference type="ChEBI" id="CHEBI:64479"/>
        <dbReference type="ChEBI" id="CHEBI:138651"/>
        <dbReference type="EC" id="2.3.1.274"/>
    </reaction>
</comment>
<comment type="subunit">
    <text evidence="9 10">Homodimer. Probably interacts with PlsY.</text>
</comment>
<dbReference type="Proteomes" id="UP001595904">
    <property type="component" value="Unassembled WGS sequence"/>
</dbReference>
<keyword evidence="11" id="KW-0012">Acyltransferase</keyword>
<proteinExistence type="inferred from homology"/>
<keyword evidence="7 10" id="KW-1208">Phospholipid metabolism</keyword>
<dbReference type="InterPro" id="IPR012281">
    <property type="entry name" value="Phospholipid_synth_PlsX-like"/>
</dbReference>
<dbReference type="HAMAP" id="MF_00019">
    <property type="entry name" value="PlsX"/>
    <property type="match status" value="1"/>
</dbReference>
<protein>
    <recommendedName>
        <fullName evidence="8 10">Phosphate acyltransferase</fullName>
        <ecNumber evidence="8 10">2.3.1.274</ecNumber>
    </recommendedName>
    <alternativeName>
        <fullName evidence="10">Acyl-ACP phosphotransacylase</fullName>
    </alternativeName>
    <alternativeName>
        <fullName evidence="10">Acyl-[acyl-carrier-protein]--phosphate acyltransferase</fullName>
    </alternativeName>
    <alternativeName>
        <fullName evidence="10">Phosphate-acyl-ACP acyltransferase</fullName>
    </alternativeName>
</protein>
<evidence type="ECO:0000256" key="2">
    <source>
        <dbReference type="ARBA" id="ARBA00022490"/>
    </source>
</evidence>
<evidence type="ECO:0000256" key="7">
    <source>
        <dbReference type="ARBA" id="ARBA00023264"/>
    </source>
</evidence>
<dbReference type="Pfam" id="PF02504">
    <property type="entry name" value="FA_synthesis"/>
    <property type="match status" value="1"/>
</dbReference>
<keyword evidence="2 10" id="KW-0963">Cytoplasm</keyword>
<dbReference type="GO" id="GO:0043811">
    <property type="term" value="F:phosphate:acyl-[acyl carrier protein] acyltransferase activity"/>
    <property type="evidence" value="ECO:0007669"/>
    <property type="project" value="UniProtKB-EC"/>
</dbReference>
<evidence type="ECO:0000313" key="11">
    <source>
        <dbReference type="EMBL" id="MFC4312115.1"/>
    </source>
</evidence>
<evidence type="ECO:0000256" key="5">
    <source>
        <dbReference type="ARBA" id="ARBA00023098"/>
    </source>
</evidence>
<evidence type="ECO:0000256" key="4">
    <source>
        <dbReference type="ARBA" id="ARBA00022679"/>
    </source>
</evidence>
<keyword evidence="6 10" id="KW-0594">Phospholipid biosynthesis</keyword>
<evidence type="ECO:0000256" key="1">
    <source>
        <dbReference type="ARBA" id="ARBA00001232"/>
    </source>
</evidence>
<gene>
    <name evidence="10 11" type="primary">plsX</name>
    <name evidence="11" type="ORF">ACFPN2_23745</name>
</gene>
<keyword evidence="4 10" id="KW-0808">Transferase</keyword>
<organism evidence="11 12">
    <name type="scientific">Steroidobacter flavus</name>
    <dbReference type="NCBI Taxonomy" id="1842136"/>
    <lineage>
        <taxon>Bacteria</taxon>
        <taxon>Pseudomonadati</taxon>
        <taxon>Pseudomonadota</taxon>
        <taxon>Gammaproteobacteria</taxon>
        <taxon>Steroidobacterales</taxon>
        <taxon>Steroidobacteraceae</taxon>
        <taxon>Steroidobacter</taxon>
    </lineage>
</organism>
<accession>A0ABV8SYD6</accession>
<reference evidence="12" key="1">
    <citation type="journal article" date="2019" name="Int. J. Syst. Evol. Microbiol.">
        <title>The Global Catalogue of Microorganisms (GCM) 10K type strain sequencing project: providing services to taxonomists for standard genome sequencing and annotation.</title>
        <authorList>
            <consortium name="The Broad Institute Genomics Platform"/>
            <consortium name="The Broad Institute Genome Sequencing Center for Infectious Disease"/>
            <person name="Wu L."/>
            <person name="Ma J."/>
        </authorList>
    </citation>
    <scope>NUCLEOTIDE SEQUENCE [LARGE SCALE GENOMIC DNA]</scope>
    <source>
        <strain evidence="12">CGMCC 1.10759</strain>
    </source>
</reference>
<comment type="function">
    <text evidence="10">Catalyzes the reversible formation of acyl-phosphate (acyl-PO(4)) from acyl-[acyl-carrier-protein] (acyl-ACP). This enzyme utilizes acyl-ACP as fatty acyl donor, but not acyl-CoA.</text>
</comment>
<comment type="caution">
    <text evidence="11">The sequence shown here is derived from an EMBL/GenBank/DDBJ whole genome shotgun (WGS) entry which is preliminary data.</text>
</comment>
<evidence type="ECO:0000313" key="12">
    <source>
        <dbReference type="Proteomes" id="UP001595904"/>
    </source>
</evidence>
<comment type="similarity">
    <text evidence="10">Belongs to the PlsX family.</text>
</comment>
<dbReference type="EMBL" id="JBHSDU010000014">
    <property type="protein sequence ID" value="MFC4312115.1"/>
    <property type="molecule type" value="Genomic_DNA"/>
</dbReference>
<dbReference type="PIRSF" id="PIRSF002465">
    <property type="entry name" value="Phsphlp_syn_PlsX"/>
    <property type="match status" value="1"/>
</dbReference>